<dbReference type="InterPro" id="IPR043519">
    <property type="entry name" value="NT_sf"/>
</dbReference>
<dbReference type="SUPFAM" id="SSF81301">
    <property type="entry name" value="Nucleotidyltransferase"/>
    <property type="match status" value="1"/>
</dbReference>
<feature type="domain" description="Polymerase nucleotidyl transferase" evidence="1">
    <location>
        <begin position="112"/>
        <end position="140"/>
    </location>
</feature>
<dbReference type="GO" id="GO:0016779">
    <property type="term" value="F:nucleotidyltransferase activity"/>
    <property type="evidence" value="ECO:0007669"/>
    <property type="project" value="InterPro"/>
</dbReference>
<evidence type="ECO:0000313" key="2">
    <source>
        <dbReference type="EMBL" id="QYZ79792.1"/>
    </source>
</evidence>
<dbReference type="RefSeq" id="WP_220681099.1">
    <property type="nucleotide sequence ID" value="NZ_CP037968.1"/>
</dbReference>
<evidence type="ECO:0000313" key="3">
    <source>
        <dbReference type="Proteomes" id="UP000826709"/>
    </source>
</evidence>
<keyword evidence="3" id="KW-1185">Reference proteome</keyword>
<proteinExistence type="predicted"/>
<dbReference type="KEGG" id="mfk:E2N92_10305"/>
<dbReference type="Gene3D" id="3.30.460.10">
    <property type="entry name" value="Beta Polymerase, domain 2"/>
    <property type="match status" value="1"/>
</dbReference>
<accession>A0A8G1A257</accession>
<dbReference type="CDD" id="cd05403">
    <property type="entry name" value="NT_KNTase_like"/>
    <property type="match status" value="1"/>
</dbReference>
<organism evidence="2 3">
    <name type="scientific">Methanofollis formosanus</name>
    <dbReference type="NCBI Taxonomy" id="299308"/>
    <lineage>
        <taxon>Archaea</taxon>
        <taxon>Methanobacteriati</taxon>
        <taxon>Methanobacteriota</taxon>
        <taxon>Stenosarchaea group</taxon>
        <taxon>Methanomicrobia</taxon>
        <taxon>Methanomicrobiales</taxon>
        <taxon>Methanomicrobiaceae</taxon>
        <taxon>Methanofollis</taxon>
    </lineage>
</organism>
<dbReference type="InterPro" id="IPR002934">
    <property type="entry name" value="Polymerase_NTP_transf_dom"/>
</dbReference>
<dbReference type="Pfam" id="PF01909">
    <property type="entry name" value="NTP_transf_2"/>
    <property type="match status" value="1"/>
</dbReference>
<protein>
    <recommendedName>
        <fullName evidence="1">Polymerase nucleotidyl transferase domain-containing protein</fullName>
    </recommendedName>
</protein>
<dbReference type="Proteomes" id="UP000826709">
    <property type="component" value="Chromosome"/>
</dbReference>
<dbReference type="AlphaFoldDB" id="A0A8G1A257"/>
<evidence type="ECO:0000259" key="1">
    <source>
        <dbReference type="Pfam" id="PF01909"/>
    </source>
</evidence>
<name>A0A8G1A257_9EURY</name>
<gene>
    <name evidence="2" type="ORF">E2N92_10305</name>
</gene>
<dbReference type="InterPro" id="IPR036390">
    <property type="entry name" value="WH_DNA-bd_sf"/>
</dbReference>
<sequence>MSKKLDITENDLLVLALFSDGYDREYYIREVCTHLPITHGTAQTVLVRLEEKRVLASSQHGKIRLFRIKTGEISIQYFVLAEIYKKIRFMEEHPYISEMMDRISSFTRGTTLLFGSYAKGTETEESDLDVFVAGAYDEREVAKIGKMYDVEINVKAYPETAFDLKYRSDPLVCEVKKHHIVWKNAESFVREVMT</sequence>
<dbReference type="SUPFAM" id="SSF46785">
    <property type="entry name" value="Winged helix' DNA-binding domain"/>
    <property type="match status" value="1"/>
</dbReference>
<reference evidence="2" key="1">
    <citation type="journal article" date="2005" name="Int. J. Syst. Evol. Microbiol.">
        <title>Methanofollis formosanus sp. nov., isolated from a fish pond.</title>
        <authorList>
            <person name="Wu S.Y."/>
            <person name="Chen S.C."/>
            <person name="Lai M.C."/>
        </authorList>
    </citation>
    <scope>NUCLEOTIDE SEQUENCE</scope>
    <source>
        <strain evidence="2">ML15</strain>
    </source>
</reference>
<dbReference type="OrthoDB" id="9287at2157"/>
<reference evidence="2" key="2">
    <citation type="submission" date="2019-03" db="EMBL/GenBank/DDBJ databases">
        <authorList>
            <person name="Chen S.-C."/>
            <person name="Wu S.-Y."/>
            <person name="Lai M.-C."/>
        </authorList>
    </citation>
    <scope>NUCLEOTIDE SEQUENCE</scope>
    <source>
        <strain evidence="2">ML15</strain>
    </source>
</reference>
<dbReference type="EMBL" id="CP037968">
    <property type="protein sequence ID" value="QYZ79792.1"/>
    <property type="molecule type" value="Genomic_DNA"/>
</dbReference>